<dbReference type="GO" id="GO:0016740">
    <property type="term" value="F:transferase activity"/>
    <property type="evidence" value="ECO:0007669"/>
    <property type="project" value="UniProtKB-KW"/>
</dbReference>
<dbReference type="SUPFAM" id="SSF55048">
    <property type="entry name" value="Probable ACP-binding domain of malonyl-CoA ACP transacylase"/>
    <property type="match status" value="1"/>
</dbReference>
<keyword evidence="4" id="KW-1185">Reference proteome</keyword>
<dbReference type="PANTHER" id="PTHR43074:SF1">
    <property type="entry name" value="BETA-KETOACYL SYNTHASE FAMILY PROTEIN-RELATED"/>
    <property type="match status" value="1"/>
</dbReference>
<dbReference type="InterPro" id="IPR016036">
    <property type="entry name" value="Malonyl_transacylase_ACP-bd"/>
</dbReference>
<evidence type="ECO:0000256" key="1">
    <source>
        <dbReference type="ARBA" id="ARBA00022679"/>
    </source>
</evidence>
<dbReference type="InterPro" id="IPR049551">
    <property type="entry name" value="PKS_DH_C"/>
</dbReference>
<dbReference type="EMBL" id="JBBMRA010000001">
    <property type="protein sequence ID" value="MEM5534828.1"/>
    <property type="molecule type" value="Genomic_DNA"/>
</dbReference>
<organism evidence="3 4">
    <name type="scientific">Neptuniibacter pectenicola</name>
    <dbReference type="NCBI Taxonomy" id="1806669"/>
    <lineage>
        <taxon>Bacteria</taxon>
        <taxon>Pseudomonadati</taxon>
        <taxon>Pseudomonadota</taxon>
        <taxon>Gammaproteobacteria</taxon>
        <taxon>Oceanospirillales</taxon>
        <taxon>Oceanospirillaceae</taxon>
        <taxon>Neptuniibacter</taxon>
    </lineage>
</organism>
<dbReference type="InterPro" id="IPR008278">
    <property type="entry name" value="4-PPantetheinyl_Trfase_dom"/>
</dbReference>
<dbReference type="SUPFAM" id="SSF56214">
    <property type="entry name" value="4'-phosphopantetheinyl transferase"/>
    <property type="match status" value="2"/>
</dbReference>
<sequence>MESGGIHTGALLTVGALEPAVIDQHIAKLSSTVYVAMDNCANQKVLFGDKEAIASLQKSLSEAGGICVPLPFDRGYHTPFFSAVTDAFQQYYADVGVKAPKLPLYSCASAGLFPTKQADVVNLAASQWSKTVRFAETVTAMHDDGIQYFIEVGPSGNLTAFVNEILADKEYLSVASNIRKKSSVEQFLLVLGQLYVNQKTVDIERLFVDRALDSVDLNSNVHRRASGMLLDNTMPVLHLTDDDRTLLQTMAPVNYDAAPVVRNDAPVQPAGSEPAVQESAVLDAEMESTNAASDAVMADYFDLMRGFLSQQEILFSSSVLSESQVEADTEYAEATPFPFLSDILEHTEQHLRARCELNVYQDKFLQDHILSGTVSEHDSARMGLSCVPMMVSLEIMAEAVAALTGNVAITTIENVKSYDWIALDDMSIELDVSAQALDGDNGRFSAAIHSQGALIVEAELTLGAAMTQPRLPDLGAANGYRWGNDELYSTGMFHGPIFQSMQGIDGWNDQGIDASLSTVSLQGFFTEGERANLVLNPVLLDALGQLAAYWIAQQVGTDFNSFPSAIEKIEFPVTCPQALPELRLRGRQHPVDPKTTSVESPRAWQFECVDGNGQVLLSARNLVNIFFPVPNRFYNVRRDPLNGWLGAGSVISDTDVLLWQVPHFDEAFCAQSGGVFMRILAHILLSYDELNEWRALTGNVRHKRQWLLGRGALKEAVRYWIYQQTSTLLYPADIEIVHDELGAPYVTGWWVDSLIPAPAVSLSHDNQQCVAAVSASYASIGLDIEQQVSDKDYDFLLGALSTTETAVLQQMPAQTKHDYLLRTWCAKEAAAKCLRTGLQGQPELFEVSFLDQSLVQATVNYQGHIVAIKLLTNDGLITALAV</sequence>
<dbReference type="InterPro" id="IPR042104">
    <property type="entry name" value="PKS_dehydratase_sf"/>
</dbReference>
<reference evidence="3 4" key="1">
    <citation type="submission" date="2024-03" db="EMBL/GenBank/DDBJ databases">
        <title>Community enrichment and isolation of bacterial strains for fucoidan degradation.</title>
        <authorList>
            <person name="Sichert A."/>
        </authorList>
    </citation>
    <scope>NUCLEOTIDE SEQUENCE [LARGE SCALE GENOMIC DNA]</scope>
    <source>
        <strain evidence="3 4">AS76</strain>
    </source>
</reference>
<dbReference type="SMART" id="SM00827">
    <property type="entry name" value="PKS_AT"/>
    <property type="match status" value="1"/>
</dbReference>
<name>A0ABU9TMS3_9GAMM</name>
<dbReference type="InterPro" id="IPR001227">
    <property type="entry name" value="Ac_transferase_dom_sf"/>
</dbReference>
<evidence type="ECO:0000259" key="2">
    <source>
        <dbReference type="SMART" id="SM00827"/>
    </source>
</evidence>
<evidence type="ECO:0000313" key="3">
    <source>
        <dbReference type="EMBL" id="MEM5534828.1"/>
    </source>
</evidence>
<protein>
    <submittedName>
        <fullName evidence="3">4'-phosphopantetheinyl transferase superfamily protein</fullName>
    </submittedName>
</protein>
<dbReference type="Gene3D" id="3.10.129.110">
    <property type="entry name" value="Polyketide synthase dehydratase"/>
    <property type="match status" value="1"/>
</dbReference>
<dbReference type="InterPro" id="IPR052568">
    <property type="entry name" value="PKS-FAS_Synthase"/>
</dbReference>
<proteinExistence type="predicted"/>
<dbReference type="SUPFAM" id="SSF52151">
    <property type="entry name" value="FabD/lysophospholipase-like"/>
    <property type="match status" value="1"/>
</dbReference>
<comment type="caution">
    <text evidence="3">The sequence shown here is derived from an EMBL/GenBank/DDBJ whole genome shotgun (WGS) entry which is preliminary data.</text>
</comment>
<feature type="domain" description="Malonyl-CoA:ACP transacylase (MAT)" evidence="2">
    <location>
        <begin position="6"/>
        <end position="181"/>
    </location>
</feature>
<dbReference type="Gene3D" id="3.40.366.10">
    <property type="entry name" value="Malonyl-Coenzyme A Acyl Carrier Protein, domain 2"/>
    <property type="match status" value="1"/>
</dbReference>
<dbReference type="Gene3D" id="3.90.470.20">
    <property type="entry name" value="4'-phosphopantetheinyl transferase domain"/>
    <property type="match status" value="2"/>
</dbReference>
<evidence type="ECO:0000313" key="4">
    <source>
        <dbReference type="Proteomes" id="UP001449225"/>
    </source>
</evidence>
<accession>A0ABU9TMS3</accession>
<dbReference type="RefSeq" id="WP_342853372.1">
    <property type="nucleotide sequence ID" value="NZ_JBBMRA010000001.1"/>
</dbReference>
<dbReference type="InterPro" id="IPR016035">
    <property type="entry name" value="Acyl_Trfase/lysoPLipase"/>
</dbReference>
<dbReference type="Pfam" id="PF14765">
    <property type="entry name" value="PS-DH"/>
    <property type="match status" value="1"/>
</dbReference>
<dbReference type="Proteomes" id="UP001449225">
    <property type="component" value="Unassembled WGS sequence"/>
</dbReference>
<dbReference type="InterPro" id="IPR037143">
    <property type="entry name" value="4-PPantetheinyl_Trfase_dom_sf"/>
</dbReference>
<gene>
    <name evidence="3" type="ORF">WNY58_00355</name>
</gene>
<dbReference type="InterPro" id="IPR014043">
    <property type="entry name" value="Acyl_transferase_dom"/>
</dbReference>
<dbReference type="Pfam" id="PF01648">
    <property type="entry name" value="ACPS"/>
    <property type="match status" value="1"/>
</dbReference>
<keyword evidence="1 3" id="KW-0808">Transferase</keyword>
<dbReference type="PANTHER" id="PTHR43074">
    <property type="entry name" value="OMEGA-3 POLYUNSATURATED FATTY ACID SYNTHASE PFAB-RELATED"/>
    <property type="match status" value="1"/>
</dbReference>